<dbReference type="AlphaFoldDB" id="A0A9P6LIU9"/>
<evidence type="ECO:0000256" key="4">
    <source>
        <dbReference type="ARBA" id="ARBA00022801"/>
    </source>
</evidence>
<feature type="transmembrane region" description="Helical" evidence="9">
    <location>
        <begin position="138"/>
        <end position="156"/>
    </location>
</feature>
<feature type="transmembrane region" description="Helical" evidence="9">
    <location>
        <begin position="477"/>
        <end position="495"/>
    </location>
</feature>
<comment type="similarity">
    <text evidence="2">Belongs to the peptidase A22B family.</text>
</comment>
<evidence type="ECO:0000256" key="2">
    <source>
        <dbReference type="ARBA" id="ARBA00006859"/>
    </source>
</evidence>
<dbReference type="SMART" id="SM00730">
    <property type="entry name" value="PSN"/>
    <property type="match status" value="1"/>
</dbReference>
<sequence length="594" mass="65803">MASSSPVPSAVTPPFDEISQNLTNFTNLTAAGNATADALSPQWTLFHIASFLTMEGKLILSALAIIYIGAHGSLRRPPSAAPPKRKKGEKGDRKEDEPVTEGLMPSDAIVFPLLAGTMLIGLYYLIQWLQDPAILNKILRVYMSVMGVASLTTLMAHSLRVGAGFVFPGWVREGGVLCRVDDDREALVRVNEEEDDAAEASLSRSPLPSGLRRIAAVNSARVNRFLWDVRHLLTDDWTVRAKVHAVFREKFHLSVNHILGFFLAFATVSAYYMTGSPLLSNIMGYGFCYGSFLIMSPTTFATGSLVLMGLFFYDIVMVFYTPYMITVATKLDVPIKLQFQSAARSSILGLGDIVVPGIVMCLALRFDMWLHYKRQIKYVPTDLKSDKHDANSGDVVTVSETQHMAQKPTWVDIAGCWGDWFWSSSWSGLFKGDEATAPTVRGSTFSKTYFNASLIGYTVGMLVTLAMLTIFKHGQPALLYLVPGVLGSLWLTGLVRGELREMWEYTEDGSLDTKDVVVELDGNGNVIKEVKKDDGKDGEAKRKEEEDKQKTEDEKAAEEKKIAERKEAERDAERKEYSIVSFSITAPLRKSESH</sequence>
<evidence type="ECO:0000313" key="11">
    <source>
        <dbReference type="Proteomes" id="UP000781932"/>
    </source>
</evidence>
<keyword evidence="5" id="KW-0256">Endoplasmic reticulum</keyword>
<proteinExistence type="inferred from homology"/>
<dbReference type="GO" id="GO:0098553">
    <property type="term" value="C:lumenal side of endoplasmic reticulum membrane"/>
    <property type="evidence" value="ECO:0007669"/>
    <property type="project" value="TreeGrafter"/>
</dbReference>
<evidence type="ECO:0000256" key="5">
    <source>
        <dbReference type="ARBA" id="ARBA00022824"/>
    </source>
</evidence>
<dbReference type="InterPro" id="IPR006639">
    <property type="entry name" value="Preselin/SPP"/>
</dbReference>
<name>A0A9P6LIU9_9PEZI</name>
<feature type="transmembrane region" description="Helical" evidence="9">
    <location>
        <begin position="108"/>
        <end position="126"/>
    </location>
</feature>
<gene>
    <name evidence="10" type="ORF">CkaCkLH20_07289</name>
</gene>
<dbReference type="PANTHER" id="PTHR12174:SF23">
    <property type="entry name" value="MINOR HISTOCOMPATIBILITY ANTIGEN H13"/>
    <property type="match status" value="1"/>
</dbReference>
<feature type="transmembrane region" description="Helical" evidence="9">
    <location>
        <begin position="449"/>
        <end position="471"/>
    </location>
</feature>
<accession>A0A9P6LIU9</accession>
<dbReference type="InterPro" id="IPR007369">
    <property type="entry name" value="Peptidase_A22B_SPP"/>
</dbReference>
<evidence type="ECO:0000256" key="6">
    <source>
        <dbReference type="ARBA" id="ARBA00022989"/>
    </source>
</evidence>
<feature type="transmembrane region" description="Helical" evidence="9">
    <location>
        <begin position="45"/>
        <end position="68"/>
    </location>
</feature>
<evidence type="ECO:0000256" key="9">
    <source>
        <dbReference type="SAM" id="Phobius"/>
    </source>
</evidence>
<keyword evidence="3 9" id="KW-0812">Transmembrane</keyword>
<dbReference type="GeneID" id="62163080"/>
<keyword evidence="4" id="KW-0378">Hydrolase</keyword>
<evidence type="ECO:0000313" key="10">
    <source>
        <dbReference type="EMBL" id="KAF9875023.1"/>
    </source>
</evidence>
<comment type="caution">
    <text evidence="10">The sequence shown here is derived from an EMBL/GenBank/DDBJ whole genome shotgun (WGS) entry which is preliminary data.</text>
</comment>
<feature type="transmembrane region" description="Helical" evidence="9">
    <location>
        <begin position="278"/>
        <end position="298"/>
    </location>
</feature>
<evidence type="ECO:0000256" key="8">
    <source>
        <dbReference type="SAM" id="MobiDB-lite"/>
    </source>
</evidence>
<evidence type="ECO:0000256" key="7">
    <source>
        <dbReference type="ARBA" id="ARBA00023136"/>
    </source>
</evidence>
<evidence type="ECO:0000256" key="1">
    <source>
        <dbReference type="ARBA" id="ARBA00004477"/>
    </source>
</evidence>
<dbReference type="Pfam" id="PF04258">
    <property type="entry name" value="Peptidase_A22B"/>
    <property type="match status" value="1"/>
</dbReference>
<feature type="region of interest" description="Disordered" evidence="8">
    <location>
        <begin position="529"/>
        <end position="574"/>
    </location>
</feature>
<dbReference type="GO" id="GO:0098554">
    <property type="term" value="C:cytoplasmic side of endoplasmic reticulum membrane"/>
    <property type="evidence" value="ECO:0007669"/>
    <property type="project" value="TreeGrafter"/>
</dbReference>
<dbReference type="Proteomes" id="UP000781932">
    <property type="component" value="Unassembled WGS sequence"/>
</dbReference>
<dbReference type="EMBL" id="JAATWM020000023">
    <property type="protein sequence ID" value="KAF9875023.1"/>
    <property type="molecule type" value="Genomic_DNA"/>
</dbReference>
<feature type="transmembrane region" description="Helical" evidence="9">
    <location>
        <begin position="345"/>
        <end position="364"/>
    </location>
</feature>
<reference evidence="10" key="1">
    <citation type="submission" date="2020-03" db="EMBL/GenBank/DDBJ databases">
        <authorList>
            <person name="He L."/>
        </authorList>
    </citation>
    <scope>NUCLEOTIDE SEQUENCE</scope>
    <source>
        <strain evidence="10">CkLH20</strain>
    </source>
</reference>
<keyword evidence="11" id="KW-1185">Reference proteome</keyword>
<dbReference type="PANTHER" id="PTHR12174">
    <property type="entry name" value="SIGNAL PEPTIDE PEPTIDASE"/>
    <property type="match status" value="1"/>
</dbReference>
<comment type="subcellular location">
    <subcellularLocation>
        <location evidence="1">Endoplasmic reticulum membrane</location>
        <topology evidence="1">Multi-pass membrane protein</topology>
    </subcellularLocation>
</comment>
<protein>
    <submittedName>
        <fullName evidence="10">Signal peptide peptidase</fullName>
    </submittedName>
</protein>
<evidence type="ECO:0000256" key="3">
    <source>
        <dbReference type="ARBA" id="ARBA00022692"/>
    </source>
</evidence>
<dbReference type="GO" id="GO:0033619">
    <property type="term" value="P:membrane protein proteolysis"/>
    <property type="evidence" value="ECO:0007669"/>
    <property type="project" value="TreeGrafter"/>
</dbReference>
<keyword evidence="7 9" id="KW-0472">Membrane</keyword>
<dbReference type="OrthoDB" id="29661at2759"/>
<feature type="region of interest" description="Disordered" evidence="8">
    <location>
        <begin position="74"/>
        <end position="100"/>
    </location>
</feature>
<dbReference type="GO" id="GO:0006465">
    <property type="term" value="P:signal peptide processing"/>
    <property type="evidence" value="ECO:0007669"/>
    <property type="project" value="TreeGrafter"/>
</dbReference>
<organism evidence="10 11">
    <name type="scientific">Colletotrichum karsti</name>
    <dbReference type="NCBI Taxonomy" id="1095194"/>
    <lineage>
        <taxon>Eukaryota</taxon>
        <taxon>Fungi</taxon>
        <taxon>Dikarya</taxon>
        <taxon>Ascomycota</taxon>
        <taxon>Pezizomycotina</taxon>
        <taxon>Sordariomycetes</taxon>
        <taxon>Hypocreomycetidae</taxon>
        <taxon>Glomerellales</taxon>
        <taxon>Glomerellaceae</taxon>
        <taxon>Colletotrichum</taxon>
        <taxon>Colletotrichum boninense species complex</taxon>
    </lineage>
</organism>
<feature type="transmembrane region" description="Helical" evidence="9">
    <location>
        <begin position="251"/>
        <end position="272"/>
    </location>
</feature>
<dbReference type="RefSeq" id="XP_038744484.1">
    <property type="nucleotide sequence ID" value="XM_038890006.1"/>
</dbReference>
<dbReference type="GO" id="GO:0042500">
    <property type="term" value="F:aspartic endopeptidase activity, intramembrane cleaving"/>
    <property type="evidence" value="ECO:0007669"/>
    <property type="project" value="InterPro"/>
</dbReference>
<reference evidence="10" key="2">
    <citation type="submission" date="2020-11" db="EMBL/GenBank/DDBJ databases">
        <title>Whole genome sequencing of Colletotrichum sp.</title>
        <authorList>
            <person name="Li H."/>
        </authorList>
    </citation>
    <scope>NUCLEOTIDE SEQUENCE</scope>
    <source>
        <strain evidence="10">CkLH20</strain>
    </source>
</reference>
<feature type="transmembrane region" description="Helical" evidence="9">
    <location>
        <begin position="305"/>
        <end position="325"/>
    </location>
</feature>
<keyword evidence="6 9" id="KW-1133">Transmembrane helix</keyword>